<evidence type="ECO:0000259" key="1">
    <source>
        <dbReference type="Pfam" id="PF03797"/>
    </source>
</evidence>
<dbReference type="KEGG" id="sri:SELR_pSRC102240"/>
<evidence type="ECO:0000313" key="2">
    <source>
        <dbReference type="EMBL" id="BAL85031.1"/>
    </source>
</evidence>
<proteinExistence type="predicted"/>
<reference evidence="2 3" key="1">
    <citation type="submission" date="2011-10" db="EMBL/GenBank/DDBJ databases">
        <title>Whole genome sequence of Selenomonas ruminantium subsp. lactilytica TAM6421.</title>
        <authorList>
            <person name="Oguchi A."/>
            <person name="Ankai A."/>
            <person name="Kaneko J."/>
            <person name="Yamada-Narita S."/>
            <person name="Fukui S."/>
            <person name="Takahashi M."/>
            <person name="Onodera T."/>
            <person name="Kojima S."/>
            <person name="Fushimi T."/>
            <person name="Abe N."/>
            <person name="Kamio Y."/>
            <person name="Yamazaki S."/>
            <person name="Fujita N."/>
        </authorList>
    </citation>
    <scope>NUCLEOTIDE SEQUENCE [LARGE SCALE GENOMIC DNA]</scope>
    <source>
        <strain evidence="3">NBRC 103574 / TAM6421</strain>
        <plasmid evidence="2 3">pSRC1</plasmid>
    </source>
</reference>
<feature type="domain" description="Autotransporter" evidence="1">
    <location>
        <begin position="6"/>
        <end position="81"/>
    </location>
</feature>
<accession>I0GW94</accession>
<dbReference type="AlphaFoldDB" id="I0GW94"/>
<keyword evidence="2" id="KW-0614">Plasmid</keyword>
<dbReference type="InterPro" id="IPR005546">
    <property type="entry name" value="Autotransporte_beta"/>
</dbReference>
<geneLocation type="plasmid" evidence="2 3">
    <name>pSRC1</name>
</geneLocation>
<dbReference type="InterPro" id="IPR036709">
    <property type="entry name" value="Autotransporte_beta_dom_sf"/>
</dbReference>
<dbReference type="RefSeq" id="WP_014431240.1">
    <property type="nucleotide sequence ID" value="NC_017078.1"/>
</dbReference>
<gene>
    <name evidence="2" type="ordered locus">SELR_pSRC102240</name>
</gene>
<dbReference type="Pfam" id="PF03797">
    <property type="entry name" value="Autotransporter"/>
    <property type="match status" value="1"/>
</dbReference>
<sequence>MHRSLGVLGLDAAAQYHSQLAEIGGEYKYDLHASDGKIWHISPYAGLQLSCLQQNGYAETGADPELSFRYEGNNGRATRIRPILSAPCQGKRNLPKAGS</sequence>
<dbReference type="EMBL" id="AP012299">
    <property type="protein sequence ID" value="BAL85031.1"/>
    <property type="molecule type" value="Genomic_DNA"/>
</dbReference>
<dbReference type="Proteomes" id="UP000007887">
    <property type="component" value="Plasmid pSRC1"/>
</dbReference>
<dbReference type="Gene3D" id="2.40.128.130">
    <property type="entry name" value="Autotransporter beta-domain"/>
    <property type="match status" value="1"/>
</dbReference>
<protein>
    <recommendedName>
        <fullName evidence="1">Autotransporter domain-containing protein</fullName>
    </recommendedName>
</protein>
<evidence type="ECO:0000313" key="3">
    <source>
        <dbReference type="Proteomes" id="UP000007887"/>
    </source>
</evidence>
<organism evidence="2 3">
    <name type="scientific">Selenomonas ruminantium subsp. lactilytica (strain NBRC 103574 / TAM6421)</name>
    <dbReference type="NCBI Taxonomy" id="927704"/>
    <lineage>
        <taxon>Bacteria</taxon>
        <taxon>Bacillati</taxon>
        <taxon>Bacillota</taxon>
        <taxon>Negativicutes</taxon>
        <taxon>Selenomonadales</taxon>
        <taxon>Selenomonadaceae</taxon>
        <taxon>Selenomonas</taxon>
    </lineage>
</organism>
<dbReference type="PATRIC" id="fig|927704.6.peg.3150"/>
<dbReference type="SUPFAM" id="SSF103515">
    <property type="entry name" value="Autotransporter"/>
    <property type="match status" value="1"/>
</dbReference>
<name>I0GW94_SELRL</name>
<dbReference type="HOGENOM" id="CLU_2318514_0_0_9"/>